<dbReference type="InterPro" id="IPR013701">
    <property type="entry name" value="Lhr-like_DEAD/DEAH_assoc"/>
</dbReference>
<feature type="domain" description="Helicase ATP-binding" evidence="9">
    <location>
        <begin position="35"/>
        <end position="228"/>
    </location>
</feature>
<dbReference type="SMART" id="SM00490">
    <property type="entry name" value="HELICc"/>
    <property type="match status" value="1"/>
</dbReference>
<evidence type="ECO:0000256" key="8">
    <source>
        <dbReference type="ARBA" id="ARBA00023235"/>
    </source>
</evidence>
<evidence type="ECO:0000256" key="2">
    <source>
        <dbReference type="ARBA" id="ARBA00022763"/>
    </source>
</evidence>
<gene>
    <name evidence="11" type="ORF">SAMN05444921_10117</name>
</gene>
<evidence type="ECO:0000256" key="4">
    <source>
        <dbReference type="ARBA" id="ARBA00022806"/>
    </source>
</evidence>
<accession>A0A1G9MDG9</accession>
<dbReference type="STRING" id="1196353.SAMN05444921_10117"/>
<dbReference type="Pfam" id="PF00271">
    <property type="entry name" value="Helicase_C"/>
    <property type="match status" value="1"/>
</dbReference>
<evidence type="ECO:0000256" key="1">
    <source>
        <dbReference type="ARBA" id="ARBA00022741"/>
    </source>
</evidence>
<evidence type="ECO:0000256" key="3">
    <source>
        <dbReference type="ARBA" id="ARBA00022801"/>
    </source>
</evidence>
<dbReference type="NCBIfam" id="NF007284">
    <property type="entry name" value="PRK09751.1"/>
    <property type="match status" value="1"/>
</dbReference>
<dbReference type="CDD" id="cd18796">
    <property type="entry name" value="SF2_C_LHR"/>
    <property type="match status" value="1"/>
</dbReference>
<dbReference type="InterPro" id="IPR052511">
    <property type="entry name" value="ATP-dep_Helicase"/>
</dbReference>
<keyword evidence="4 11" id="KW-0347">Helicase</keyword>
<evidence type="ECO:0000256" key="7">
    <source>
        <dbReference type="ARBA" id="ARBA00023204"/>
    </source>
</evidence>
<dbReference type="PROSITE" id="PS51194">
    <property type="entry name" value="HELICASE_CTER"/>
    <property type="match status" value="1"/>
</dbReference>
<dbReference type="PANTHER" id="PTHR47962:SF5">
    <property type="entry name" value="ATP-DEPENDENT HELICASE LHR-RELATED"/>
    <property type="match status" value="1"/>
</dbReference>
<keyword evidence="6" id="KW-0238">DNA-binding</keyword>
<dbReference type="SMART" id="SM00487">
    <property type="entry name" value="DEXDc"/>
    <property type="match status" value="1"/>
</dbReference>
<dbReference type="InterPro" id="IPR055369">
    <property type="entry name" value="WH2_Lhr"/>
</dbReference>
<organism evidence="11 12">
    <name type="scientific">Streptomyces wuyuanensis</name>
    <dbReference type="NCBI Taxonomy" id="1196353"/>
    <lineage>
        <taxon>Bacteria</taxon>
        <taxon>Bacillati</taxon>
        <taxon>Actinomycetota</taxon>
        <taxon>Actinomycetes</taxon>
        <taxon>Kitasatosporales</taxon>
        <taxon>Streptomycetaceae</taxon>
        <taxon>Streptomyces</taxon>
    </lineage>
</organism>
<sequence>MGVMAGSALDTFAPATRGWFTGAFSAPTAAQEGAWRAIGRGSDVLVVAPTGSGKTLAAFLAALDGLTSVPPPADVRKRCRVLYVSPLKALAVDVERNLRSPLTGIRQEAVRLGLPEPEVRVGIRSGDTPAAERRTLATRPPDILITTPESLFLMLTSSTREALSGIETVIVDEVHAVAGTKRGAHLALSLERLDELLPRPARRIGLSATVRPVDEVARYLSPRRKAEIVQPPSGKEFDLSVVVPVEDMGELGGSPASEPDSPGEKPSIWPQVEERIADLVQAHRSTIVFANSRRLAERLCNRLNEIAYERTVGEPLPEGAPPAEIMAQSGAARGAPPLLARAHHGSVSKEQRALVEEDLKAGRLPAVVATSSLELGIDMGAVDLVVQVESPPSVASGLQRVGRAGHQVGAVSTGVVFPKYRGDLVQAAVVTERMRTGSIESLRIPANPLDVLAQQVVAMVALDTWQFDDLLTVVRRAAPFASLPESAFTAVLDMLAGRYPSDAFAELRPRVVWDRVAGTVTGRPGAQRLAVTSGGTIPDRGLFGVFLAGADPKKGGGRVGELDEEMVYESRVGDVFTLGTTSWRIEDITRDRVLVSPAPGVPGRLPFWKGDQLGRPLELGRAVGAFLREVGSLPEDDARLRLMTAGLDEWAAANVLSYLDEQRRACGHVPDDRTIVVERFRDELGDWRVVVHSPFGAQVHAPWALALAARLSERYGMDAQVMHADDGIVLRLPDADLMGLDLLDQDPVHLDTSYDGEQAPVGAADTLFDKGEVSQIVTDQVGGSALFASRFRECAARALLLPRRNPGKRTPLWQQRQRAAQLLQVASEFGSFPIVLEAVRECLQDVFDVPGLEELMGDIESRKVRLVEVTTPEPSPFARSLLFGYVAQFLYEGDSPLAERRAAALSLDSRLLAELLGQAELRELLDADVLAELEQELQWLTDDRRIKDAEGVADLLRVLGPLTTGELIERSADPRWPEELAGTRRAIRVRIAGEDHWAAIEDAGRLRDALGTALPVGVPEAFTEPVKDPLGDLLARFARTHGPFTSSQAATRFGLGAAVTDGALQRLAAAGRVVQGEFHPSGIGQEWCDAAVLRRLRRRSLAALREELEPVPPAALATFLPHWQHLGNNSLRGIDGLARAVEQLQGAPVPASALEKLILPSRVTGYSPGMLDELTTTGEVVWAGAGALPGKDGWVSLYLADAAPLLLPQPHPLEPTALHESVLSALSGGYGLFFRQIADQVRATTHPDVTDPQLADAVWDLAWSGRLTNDTLAPLRSLLGSGRTAGSTAHRARRTVPRGRYGSLTAAARTASRNGPPTVSGRWSLLPAQEPDPTHRAHALARTLLDRHGVVTRGAVAAEGVEGGFSATYRILSAFEDSGQARRGYVVEGLGAAQFAMDGAVDRLRAAAGARERADGHAAPRAVVLAAADPANAYGAALSWPEPPDGASHKPGRKAGSLVVLVDGELALYMERGGKTLLSWPTEPDDPMLRAAAQALSDAGRAGALGTITVERINGSAALTSPLARPLEEAGFHATPRGLRIRA</sequence>
<keyword evidence="12" id="KW-1185">Reference proteome</keyword>
<proteinExistence type="predicted"/>
<keyword evidence="5" id="KW-0067">ATP-binding</keyword>
<dbReference type="InterPro" id="IPR055368">
    <property type="entry name" value="WH3_Lhr"/>
</dbReference>
<dbReference type="Pfam" id="PF23234">
    <property type="entry name" value="WHD_4th_Lhr"/>
    <property type="match status" value="1"/>
</dbReference>
<dbReference type="Pfam" id="PF08494">
    <property type="entry name" value="DEAD_assoc"/>
    <property type="match status" value="1"/>
</dbReference>
<name>A0A1G9MDG9_9ACTN</name>
<evidence type="ECO:0000259" key="10">
    <source>
        <dbReference type="PROSITE" id="PS51194"/>
    </source>
</evidence>
<evidence type="ECO:0000313" key="12">
    <source>
        <dbReference type="Proteomes" id="UP000199063"/>
    </source>
</evidence>
<dbReference type="InterPro" id="IPR045628">
    <property type="entry name" value="Lhr_WH_dom"/>
</dbReference>
<dbReference type="InterPro" id="IPR011545">
    <property type="entry name" value="DEAD/DEAH_box_helicase_dom"/>
</dbReference>
<keyword evidence="3" id="KW-0378">Hydrolase</keyword>
<dbReference type="SUPFAM" id="SSF52540">
    <property type="entry name" value="P-loop containing nucleoside triphosphate hydrolases"/>
    <property type="match status" value="1"/>
</dbReference>
<dbReference type="GO" id="GO:0004386">
    <property type="term" value="F:helicase activity"/>
    <property type="evidence" value="ECO:0007669"/>
    <property type="project" value="UniProtKB-KW"/>
</dbReference>
<evidence type="ECO:0000256" key="6">
    <source>
        <dbReference type="ARBA" id="ARBA00023125"/>
    </source>
</evidence>
<dbReference type="Pfam" id="PF23236">
    <property type="entry name" value="WHD_2nd_Lhr"/>
    <property type="match status" value="1"/>
</dbReference>
<feature type="domain" description="Helicase C-terminal" evidence="10">
    <location>
        <begin position="271"/>
        <end position="450"/>
    </location>
</feature>
<dbReference type="PROSITE" id="PS51192">
    <property type="entry name" value="HELICASE_ATP_BIND_1"/>
    <property type="match status" value="1"/>
</dbReference>
<dbReference type="GO" id="GO:0003677">
    <property type="term" value="F:DNA binding"/>
    <property type="evidence" value="ECO:0007669"/>
    <property type="project" value="UniProtKB-KW"/>
</dbReference>
<dbReference type="PANTHER" id="PTHR47962">
    <property type="entry name" value="ATP-DEPENDENT HELICASE LHR-RELATED-RELATED"/>
    <property type="match status" value="1"/>
</dbReference>
<keyword evidence="8" id="KW-0413">Isomerase</keyword>
<dbReference type="InterPro" id="IPR014001">
    <property type="entry name" value="Helicase_ATP-bd"/>
</dbReference>
<dbReference type="InterPro" id="IPR001650">
    <property type="entry name" value="Helicase_C-like"/>
</dbReference>
<dbReference type="GO" id="GO:0005524">
    <property type="term" value="F:ATP binding"/>
    <property type="evidence" value="ECO:0007669"/>
    <property type="project" value="UniProtKB-KW"/>
</dbReference>
<protein>
    <submittedName>
        <fullName evidence="11">ATP-dependent helicase Lhr and Lhr-like helicase</fullName>
    </submittedName>
</protein>
<dbReference type="GO" id="GO:0006281">
    <property type="term" value="P:DNA repair"/>
    <property type="evidence" value="ECO:0007669"/>
    <property type="project" value="UniProtKB-KW"/>
</dbReference>
<dbReference type="InterPro" id="IPR027417">
    <property type="entry name" value="P-loop_NTPase"/>
</dbReference>
<dbReference type="Pfam" id="PF19306">
    <property type="entry name" value="WHD_Lhr"/>
    <property type="match status" value="1"/>
</dbReference>
<evidence type="ECO:0000313" key="11">
    <source>
        <dbReference type="EMBL" id="SDL72174.1"/>
    </source>
</evidence>
<evidence type="ECO:0000256" key="5">
    <source>
        <dbReference type="ARBA" id="ARBA00022840"/>
    </source>
</evidence>
<keyword evidence="2" id="KW-0227">DNA damage</keyword>
<evidence type="ECO:0000259" key="9">
    <source>
        <dbReference type="PROSITE" id="PS51192"/>
    </source>
</evidence>
<dbReference type="Pfam" id="PF00270">
    <property type="entry name" value="DEAD"/>
    <property type="match status" value="1"/>
</dbReference>
<dbReference type="Gene3D" id="3.40.50.300">
    <property type="entry name" value="P-loop containing nucleotide triphosphate hydrolases"/>
    <property type="match status" value="2"/>
</dbReference>
<keyword evidence="7" id="KW-0234">DNA repair</keyword>
<reference evidence="12" key="1">
    <citation type="submission" date="2016-10" db="EMBL/GenBank/DDBJ databases">
        <authorList>
            <person name="Varghese N."/>
            <person name="Submissions S."/>
        </authorList>
    </citation>
    <scope>NUCLEOTIDE SEQUENCE [LARGE SCALE GENOMIC DNA]</scope>
    <source>
        <strain evidence="12">CGMCC 4.7042</strain>
    </source>
</reference>
<dbReference type="Pfam" id="PF23235">
    <property type="entry name" value="WHD_3rd_Lhr"/>
    <property type="match status" value="1"/>
</dbReference>
<dbReference type="Proteomes" id="UP000199063">
    <property type="component" value="Unassembled WGS sequence"/>
</dbReference>
<dbReference type="GO" id="GO:0016887">
    <property type="term" value="F:ATP hydrolysis activity"/>
    <property type="evidence" value="ECO:0007669"/>
    <property type="project" value="TreeGrafter"/>
</dbReference>
<dbReference type="EMBL" id="FNHI01000001">
    <property type="protein sequence ID" value="SDL72174.1"/>
    <property type="molecule type" value="Genomic_DNA"/>
</dbReference>
<keyword evidence="1" id="KW-0547">Nucleotide-binding</keyword>
<dbReference type="CDD" id="cd17922">
    <property type="entry name" value="DEXHc_LHR-like"/>
    <property type="match status" value="1"/>
</dbReference>
<dbReference type="InterPro" id="IPR055367">
    <property type="entry name" value="WH4_Lhr"/>
</dbReference>